<dbReference type="AlphaFoldDB" id="A0AA41S0F8"/>
<evidence type="ECO:0000313" key="3">
    <source>
        <dbReference type="EMBL" id="MCL7026756.1"/>
    </source>
</evidence>
<dbReference type="Proteomes" id="UP001177140">
    <property type="component" value="Unassembled WGS sequence"/>
</dbReference>
<feature type="region of interest" description="Disordered" evidence="1">
    <location>
        <begin position="154"/>
        <end position="195"/>
    </location>
</feature>
<dbReference type="EMBL" id="JAJJMA010060738">
    <property type="protein sequence ID" value="MCL7026756.1"/>
    <property type="molecule type" value="Genomic_DNA"/>
</dbReference>
<evidence type="ECO:0000259" key="2">
    <source>
        <dbReference type="Pfam" id="PF12776"/>
    </source>
</evidence>
<sequence length="253" mass="28638">MDSKAESLKKRGGMHIFTSIDGLSKRFIDLCLEEIGREGYCGASLKVPSWRRIKEALNNEFKQSLPYDLDQKALKNHWDALRKKYAVWRTIAGVNGYNNGTTGKLDWPESKWEEVIKSQPKAAQFRISGLKYADNLYDLFEGVVASENESFLNTSAEVPRLPPLEADKDSANAGTQSNTGTSNNPGKRKRLEPADDDGIAKLDEIIELVEEHVLFYKQHKEEKKAEQEEYKWLKKKHVSKTSLNSLSKKSTSG</sequence>
<evidence type="ECO:0000256" key="1">
    <source>
        <dbReference type="SAM" id="MobiDB-lite"/>
    </source>
</evidence>
<comment type="caution">
    <text evidence="3">The sequence shown here is derived from an EMBL/GenBank/DDBJ whole genome shotgun (WGS) entry which is preliminary data.</text>
</comment>
<reference evidence="3" key="1">
    <citation type="submission" date="2022-03" db="EMBL/GenBank/DDBJ databases">
        <title>A functionally conserved STORR gene fusion in Papaver species that diverged 16.8 million years ago.</title>
        <authorList>
            <person name="Catania T."/>
        </authorList>
    </citation>
    <scope>NUCLEOTIDE SEQUENCE</scope>
    <source>
        <strain evidence="3">S-191538</strain>
    </source>
</reference>
<feature type="compositionally biased region" description="Polar residues" evidence="1">
    <location>
        <begin position="172"/>
        <end position="185"/>
    </location>
</feature>
<accession>A0AA41S0F8</accession>
<dbReference type="PANTHER" id="PTHR31704:SF48">
    <property type="entry name" value="L10-INTERACTING MYB DOMAIN-CONTAINING PROTEIN-LIKE"/>
    <property type="match status" value="1"/>
</dbReference>
<keyword evidence="4" id="KW-1185">Reference proteome</keyword>
<dbReference type="PANTHER" id="PTHR31704">
    <property type="entry name" value="MYB/SANT-LIKE DNA-BINDING DOMAIN PROTEIN-RELATED"/>
    <property type="match status" value="1"/>
</dbReference>
<feature type="domain" description="Myb/SANT-like" evidence="2">
    <location>
        <begin position="25"/>
        <end position="96"/>
    </location>
</feature>
<proteinExistence type="predicted"/>
<dbReference type="Pfam" id="PF12776">
    <property type="entry name" value="Myb_DNA-bind_3"/>
    <property type="match status" value="1"/>
</dbReference>
<gene>
    <name evidence="3" type="ORF">MKW94_027900</name>
</gene>
<name>A0AA41S0F8_PAPNU</name>
<dbReference type="InterPro" id="IPR024752">
    <property type="entry name" value="Myb/SANT-like_dom"/>
</dbReference>
<evidence type="ECO:0000313" key="4">
    <source>
        <dbReference type="Proteomes" id="UP001177140"/>
    </source>
</evidence>
<protein>
    <recommendedName>
        <fullName evidence="2">Myb/SANT-like domain-containing protein</fullName>
    </recommendedName>
</protein>
<organism evidence="3 4">
    <name type="scientific">Papaver nudicaule</name>
    <name type="common">Iceland poppy</name>
    <dbReference type="NCBI Taxonomy" id="74823"/>
    <lineage>
        <taxon>Eukaryota</taxon>
        <taxon>Viridiplantae</taxon>
        <taxon>Streptophyta</taxon>
        <taxon>Embryophyta</taxon>
        <taxon>Tracheophyta</taxon>
        <taxon>Spermatophyta</taxon>
        <taxon>Magnoliopsida</taxon>
        <taxon>Ranunculales</taxon>
        <taxon>Papaveraceae</taxon>
        <taxon>Papaveroideae</taxon>
        <taxon>Papaver</taxon>
    </lineage>
</organism>